<accession>A0A1I7UL72</accession>
<dbReference type="InterPro" id="IPR026171">
    <property type="entry name" value="FANCI"/>
</dbReference>
<dbReference type="GO" id="GO:0070182">
    <property type="term" value="F:DNA polymerase binding"/>
    <property type="evidence" value="ECO:0007669"/>
    <property type="project" value="TreeGrafter"/>
</dbReference>
<dbReference type="WBParaSite" id="Csp11.Scaffold630.g17064.t1">
    <property type="protein sequence ID" value="Csp11.Scaffold630.g17064.t1"/>
    <property type="gene ID" value="Csp11.Scaffold630.g17064"/>
</dbReference>
<dbReference type="STRING" id="1561998.A0A1I7UL72"/>
<protein>
    <submittedName>
        <fullName evidence="2">FANCI_S1 domain-containing protein</fullName>
    </submittedName>
</protein>
<dbReference type="GO" id="GO:0006281">
    <property type="term" value="P:DNA repair"/>
    <property type="evidence" value="ECO:0007669"/>
    <property type="project" value="InterPro"/>
</dbReference>
<dbReference type="PANTHER" id="PTHR21818:SF0">
    <property type="entry name" value="FANCONI ANEMIA GROUP I PROTEIN"/>
    <property type="match status" value="1"/>
</dbReference>
<keyword evidence="1" id="KW-1185">Reference proteome</keyword>
<dbReference type="Proteomes" id="UP000095282">
    <property type="component" value="Unplaced"/>
</dbReference>
<dbReference type="eggNOG" id="KOG4553">
    <property type="taxonomic scope" value="Eukaryota"/>
</dbReference>
<reference evidence="2" key="1">
    <citation type="submission" date="2016-11" db="UniProtKB">
        <authorList>
            <consortium name="WormBaseParasite"/>
        </authorList>
    </citation>
    <scope>IDENTIFICATION</scope>
</reference>
<proteinExistence type="predicted"/>
<organism evidence="1 2">
    <name type="scientific">Caenorhabditis tropicalis</name>
    <dbReference type="NCBI Taxonomy" id="1561998"/>
    <lineage>
        <taxon>Eukaryota</taxon>
        <taxon>Metazoa</taxon>
        <taxon>Ecdysozoa</taxon>
        <taxon>Nematoda</taxon>
        <taxon>Chromadorea</taxon>
        <taxon>Rhabditida</taxon>
        <taxon>Rhabditina</taxon>
        <taxon>Rhabditomorpha</taxon>
        <taxon>Rhabditoidea</taxon>
        <taxon>Rhabditidae</taxon>
        <taxon>Peloderinae</taxon>
        <taxon>Caenorhabditis</taxon>
    </lineage>
</organism>
<sequence>MDTVVMSQLFTQASQPRRGGGTEKFVDSMINFRRKYPDSLEDVPETNRRAAISNLKNLNNNNKWQAIGRLIIQMCNEDRGGRLFEFSHAILSLLNVLSDQNEIESLTLRVIKFLMDVLTKADVSVPNFFGLYNDLIIQLENISKRGLIDLVEYVSVELREANQLNERSQEDEMDIENARAKSNDVPKTFNQRWKDFVSALVSKIRTLEEIEYNDDIMSGENASDQIIFDWLKITEDVSAFELLSDIASASSSTTCIDRFCDEVISVEIGVDTLSDEIEMEKKRRAIMTWKSIILTTKTEKEKLGRLWNGVICAWEIGEAEEKSKMENRKISEHLEKCLIVGQKVLANNVESAKKFLTFIRTDKYRILSSELGLSLALVQCGLDRNDAAADMKKHCKNCGE</sequence>
<name>A0A1I7UL72_9PELO</name>
<evidence type="ECO:0000313" key="2">
    <source>
        <dbReference type="WBParaSite" id="Csp11.Scaffold630.g17064.t1"/>
    </source>
</evidence>
<dbReference type="AlphaFoldDB" id="A0A1I7UL72"/>
<evidence type="ECO:0000313" key="1">
    <source>
        <dbReference type="Proteomes" id="UP000095282"/>
    </source>
</evidence>
<dbReference type="PANTHER" id="PTHR21818">
    <property type="entry name" value="BC025462 PROTEIN"/>
    <property type="match status" value="1"/>
</dbReference>